<keyword evidence="2" id="KW-1185">Reference proteome</keyword>
<dbReference type="Proteomes" id="UP000829398">
    <property type="component" value="Chromosome 4"/>
</dbReference>
<name>A0ACB8LLG8_CITSI</name>
<evidence type="ECO:0000313" key="2">
    <source>
        <dbReference type="Proteomes" id="UP000829398"/>
    </source>
</evidence>
<evidence type="ECO:0000313" key="1">
    <source>
        <dbReference type="EMBL" id="KAH9774233.1"/>
    </source>
</evidence>
<dbReference type="EMBL" id="CM039173">
    <property type="protein sequence ID" value="KAH9774233.1"/>
    <property type="molecule type" value="Genomic_DNA"/>
</dbReference>
<gene>
    <name evidence="1" type="ORF">KPL71_013578</name>
</gene>
<organism evidence="1 2">
    <name type="scientific">Citrus sinensis</name>
    <name type="common">Sweet orange</name>
    <name type="synonym">Citrus aurantium var. sinensis</name>
    <dbReference type="NCBI Taxonomy" id="2711"/>
    <lineage>
        <taxon>Eukaryota</taxon>
        <taxon>Viridiplantae</taxon>
        <taxon>Streptophyta</taxon>
        <taxon>Embryophyta</taxon>
        <taxon>Tracheophyta</taxon>
        <taxon>Spermatophyta</taxon>
        <taxon>Magnoliopsida</taxon>
        <taxon>eudicotyledons</taxon>
        <taxon>Gunneridae</taxon>
        <taxon>Pentapetalae</taxon>
        <taxon>rosids</taxon>
        <taxon>malvids</taxon>
        <taxon>Sapindales</taxon>
        <taxon>Rutaceae</taxon>
        <taxon>Aurantioideae</taxon>
        <taxon>Citrus</taxon>
    </lineage>
</organism>
<protein>
    <submittedName>
        <fullName evidence="1">Annexin D3</fullName>
    </submittedName>
</protein>
<accession>A0ACB8LLG8</accession>
<proteinExistence type="predicted"/>
<reference evidence="2" key="1">
    <citation type="journal article" date="2023" name="Hortic. Res.">
        <title>A chromosome-level phased genome enabling allele-level studies in sweet orange: a case study on citrus Huanglongbing tolerance.</title>
        <authorList>
            <person name="Wu B."/>
            <person name="Yu Q."/>
            <person name="Deng Z."/>
            <person name="Duan Y."/>
            <person name="Luo F."/>
            <person name="Gmitter F. Jr."/>
        </authorList>
    </citation>
    <scope>NUCLEOTIDE SEQUENCE [LARGE SCALE GENOMIC DNA]</scope>
    <source>
        <strain evidence="2">cv. Valencia</strain>
    </source>
</reference>
<sequence length="360" mass="40414">MSTLKVPDLVPPPEQDAKRLKEAFDGLSKFSFSFLGLGTDEKAVTWVLGQRTASQRQLIRQAYQRLYNESLIDNITSELSGDFKDAVIMLTLDPAERDAKMAKEALKKSKSGVKHLQVIVEISCSSSPYHLAAVRQAYCALFDCSIEEDITAVVSMPLRKVLLRLVSSFRYDKELLDIEAAASEANQLHEAIKAKQLDHDQVVHILATRNFFQLKATFERYEQMHGSPIDEVLLLQLAVNNSSLLPLFFSHSLKQLDICFLLQDISSVGKGDLVSLMKMVILCIRCPERHFAEVIRTSIVGFGTDEAALNRAIITRAEVDMKLIKEVYPIMYKNTLEDDVIGDTSGDYQDFLLTLTGSKF</sequence>
<comment type="caution">
    <text evidence="1">The sequence shown here is derived from an EMBL/GenBank/DDBJ whole genome shotgun (WGS) entry which is preliminary data.</text>
</comment>